<feature type="transmembrane region" description="Helical" evidence="5">
    <location>
        <begin position="73"/>
        <end position="92"/>
    </location>
</feature>
<keyword evidence="3 5" id="KW-1133">Transmembrane helix</keyword>
<evidence type="ECO:0000259" key="6">
    <source>
        <dbReference type="Pfam" id="PF07291"/>
    </source>
</evidence>
<dbReference type="Pfam" id="PF07291">
    <property type="entry name" value="MauE"/>
    <property type="match status" value="1"/>
</dbReference>
<dbReference type="EMBL" id="FNQY01000012">
    <property type="protein sequence ID" value="SEA28009.1"/>
    <property type="molecule type" value="Genomic_DNA"/>
</dbReference>
<dbReference type="GO" id="GO:0030416">
    <property type="term" value="P:methylamine metabolic process"/>
    <property type="evidence" value="ECO:0007669"/>
    <property type="project" value="InterPro"/>
</dbReference>
<feature type="domain" description="Methylamine utilisation protein MauE" evidence="6">
    <location>
        <begin position="5"/>
        <end position="131"/>
    </location>
</feature>
<evidence type="ECO:0000313" key="7">
    <source>
        <dbReference type="EMBL" id="SEA28009.1"/>
    </source>
</evidence>
<dbReference type="STRING" id="551991.SAMN05192529_11278"/>
<accession>A0A1H3ZWE7</accession>
<reference evidence="7 8" key="1">
    <citation type="submission" date="2016-10" db="EMBL/GenBank/DDBJ databases">
        <authorList>
            <person name="de Groot N.N."/>
        </authorList>
    </citation>
    <scope>NUCLEOTIDE SEQUENCE [LARGE SCALE GENOMIC DNA]</scope>
    <source>
        <strain evidence="7 8">Vu-144</strain>
    </source>
</reference>
<organism evidence="7 8">
    <name type="scientific">Arachidicoccus rhizosphaerae</name>
    <dbReference type="NCBI Taxonomy" id="551991"/>
    <lineage>
        <taxon>Bacteria</taxon>
        <taxon>Pseudomonadati</taxon>
        <taxon>Bacteroidota</taxon>
        <taxon>Chitinophagia</taxon>
        <taxon>Chitinophagales</taxon>
        <taxon>Chitinophagaceae</taxon>
        <taxon>Arachidicoccus</taxon>
    </lineage>
</organism>
<keyword evidence="2 5" id="KW-0812">Transmembrane</keyword>
<evidence type="ECO:0000313" key="8">
    <source>
        <dbReference type="Proteomes" id="UP000199041"/>
    </source>
</evidence>
<dbReference type="Proteomes" id="UP000199041">
    <property type="component" value="Unassembled WGS sequence"/>
</dbReference>
<evidence type="ECO:0000256" key="4">
    <source>
        <dbReference type="ARBA" id="ARBA00023136"/>
    </source>
</evidence>
<feature type="transmembrane region" description="Helical" evidence="5">
    <location>
        <begin position="112"/>
        <end position="131"/>
    </location>
</feature>
<name>A0A1H3ZWE7_9BACT</name>
<keyword evidence="4 5" id="KW-0472">Membrane</keyword>
<dbReference type="GO" id="GO:0016020">
    <property type="term" value="C:membrane"/>
    <property type="evidence" value="ECO:0007669"/>
    <property type="project" value="UniProtKB-SubCell"/>
</dbReference>
<dbReference type="InterPro" id="IPR009908">
    <property type="entry name" value="Methylamine_util_MauE"/>
</dbReference>
<keyword evidence="8" id="KW-1185">Reference proteome</keyword>
<sequence>MNHKQIISTISALLINLGTYPALSKLCEFTTFASLLKLQPLPKWSITPKQLRFHIFEFGITTLLYFQGTHKKGFILSAVLMTIFTIYVLFVLTSTYGKIPCSCAGLITALHWQVHLIFNILFTLLSFYGIYHQIHQVNSFTKHNPIPV</sequence>
<evidence type="ECO:0000256" key="2">
    <source>
        <dbReference type="ARBA" id="ARBA00022692"/>
    </source>
</evidence>
<gene>
    <name evidence="7" type="ORF">SAMN05192529_11278</name>
</gene>
<comment type="subcellular location">
    <subcellularLocation>
        <location evidence="1">Membrane</location>
        <topology evidence="1">Multi-pass membrane protein</topology>
    </subcellularLocation>
</comment>
<evidence type="ECO:0000256" key="1">
    <source>
        <dbReference type="ARBA" id="ARBA00004141"/>
    </source>
</evidence>
<protein>
    <recommendedName>
        <fullName evidence="6">Methylamine utilisation protein MauE domain-containing protein</fullName>
    </recommendedName>
</protein>
<proteinExistence type="predicted"/>
<evidence type="ECO:0000256" key="3">
    <source>
        <dbReference type="ARBA" id="ARBA00022989"/>
    </source>
</evidence>
<dbReference type="AlphaFoldDB" id="A0A1H3ZWE7"/>
<evidence type="ECO:0000256" key="5">
    <source>
        <dbReference type="SAM" id="Phobius"/>
    </source>
</evidence>
<dbReference type="RefSeq" id="WP_091398353.1">
    <property type="nucleotide sequence ID" value="NZ_FNQY01000012.1"/>
</dbReference>